<dbReference type="EMBL" id="VSRR010000074">
    <property type="protein sequence ID" value="MPC09550.1"/>
    <property type="molecule type" value="Genomic_DNA"/>
</dbReference>
<name>A0A5B7CJN5_PORTR</name>
<evidence type="ECO:0000313" key="2">
    <source>
        <dbReference type="Proteomes" id="UP000324222"/>
    </source>
</evidence>
<evidence type="ECO:0000313" key="1">
    <source>
        <dbReference type="EMBL" id="MPC09550.1"/>
    </source>
</evidence>
<sequence length="65" mass="7197">MRPRASSIHGQTLDWSGRPLECLYRPSHKFVTLLGGHLGVYQTCVPLAAVKSISLLIIYDVENTS</sequence>
<keyword evidence="2" id="KW-1185">Reference proteome</keyword>
<dbReference type="AlphaFoldDB" id="A0A5B7CJN5"/>
<gene>
    <name evidence="1" type="ORF">E2C01_002165</name>
</gene>
<proteinExistence type="predicted"/>
<accession>A0A5B7CJN5</accession>
<dbReference type="Proteomes" id="UP000324222">
    <property type="component" value="Unassembled WGS sequence"/>
</dbReference>
<organism evidence="1 2">
    <name type="scientific">Portunus trituberculatus</name>
    <name type="common">Swimming crab</name>
    <name type="synonym">Neptunus trituberculatus</name>
    <dbReference type="NCBI Taxonomy" id="210409"/>
    <lineage>
        <taxon>Eukaryota</taxon>
        <taxon>Metazoa</taxon>
        <taxon>Ecdysozoa</taxon>
        <taxon>Arthropoda</taxon>
        <taxon>Crustacea</taxon>
        <taxon>Multicrustacea</taxon>
        <taxon>Malacostraca</taxon>
        <taxon>Eumalacostraca</taxon>
        <taxon>Eucarida</taxon>
        <taxon>Decapoda</taxon>
        <taxon>Pleocyemata</taxon>
        <taxon>Brachyura</taxon>
        <taxon>Eubrachyura</taxon>
        <taxon>Portunoidea</taxon>
        <taxon>Portunidae</taxon>
        <taxon>Portuninae</taxon>
        <taxon>Portunus</taxon>
    </lineage>
</organism>
<reference evidence="1 2" key="1">
    <citation type="submission" date="2019-05" db="EMBL/GenBank/DDBJ databases">
        <title>Another draft genome of Portunus trituberculatus and its Hox gene families provides insights of decapod evolution.</title>
        <authorList>
            <person name="Jeong J.-H."/>
            <person name="Song I."/>
            <person name="Kim S."/>
            <person name="Choi T."/>
            <person name="Kim D."/>
            <person name="Ryu S."/>
            <person name="Kim W."/>
        </authorList>
    </citation>
    <scope>NUCLEOTIDE SEQUENCE [LARGE SCALE GENOMIC DNA]</scope>
    <source>
        <tissue evidence="1">Muscle</tissue>
    </source>
</reference>
<comment type="caution">
    <text evidence="1">The sequence shown here is derived from an EMBL/GenBank/DDBJ whole genome shotgun (WGS) entry which is preliminary data.</text>
</comment>
<protein>
    <submittedName>
        <fullName evidence="1">Uncharacterized protein</fullName>
    </submittedName>
</protein>